<proteinExistence type="predicted"/>
<dbReference type="EMBL" id="JAQRFO010000043">
    <property type="protein sequence ID" value="MDC9623185.1"/>
    <property type="molecule type" value="Genomic_DNA"/>
</dbReference>
<evidence type="ECO:0000256" key="1">
    <source>
        <dbReference type="SAM" id="Coils"/>
    </source>
</evidence>
<keyword evidence="3" id="KW-1185">Reference proteome</keyword>
<evidence type="ECO:0000313" key="2">
    <source>
        <dbReference type="EMBL" id="MDC9623185.1"/>
    </source>
</evidence>
<protein>
    <submittedName>
        <fullName evidence="2">Uncharacterized protein</fullName>
    </submittedName>
</protein>
<evidence type="ECO:0000313" key="3">
    <source>
        <dbReference type="Proteomes" id="UP001214757"/>
    </source>
</evidence>
<reference evidence="2 3" key="1">
    <citation type="submission" date="2023-02" db="EMBL/GenBank/DDBJ databases">
        <title>Entomopathogenic bacteria.</title>
        <authorList>
            <person name="Machado R.A."/>
        </authorList>
    </citation>
    <scope>NUCLEOTIDE SEQUENCE [LARGE SCALE GENOMIC DNA]</scope>
    <source>
        <strain evidence="2 3">XENO-7</strain>
    </source>
</reference>
<keyword evidence="1" id="KW-0175">Coiled coil</keyword>
<dbReference type="Proteomes" id="UP001214757">
    <property type="component" value="Unassembled WGS sequence"/>
</dbReference>
<feature type="coiled-coil region" evidence="1">
    <location>
        <begin position="1"/>
        <end position="28"/>
    </location>
</feature>
<dbReference type="RefSeq" id="WP_273580687.1">
    <property type="nucleotide sequence ID" value="NZ_JAQRFO010000043.1"/>
</dbReference>
<name>A0ABT5M885_9GAMM</name>
<organism evidence="2 3">
    <name type="scientific">Xenorhabdus aichiensis</name>
    <dbReference type="NCBI Taxonomy" id="3025874"/>
    <lineage>
        <taxon>Bacteria</taxon>
        <taxon>Pseudomonadati</taxon>
        <taxon>Pseudomonadota</taxon>
        <taxon>Gammaproteobacteria</taxon>
        <taxon>Enterobacterales</taxon>
        <taxon>Morganellaceae</taxon>
        <taxon>Xenorhabdus</taxon>
    </lineage>
</organism>
<comment type="caution">
    <text evidence="2">The sequence shown here is derived from an EMBL/GenBank/DDBJ whole genome shotgun (WGS) entry which is preliminary data.</text>
</comment>
<sequence>MQEQELLIKSANTALREAQAQQAAARELYEFMTTGFLIVPTSG</sequence>
<accession>A0ABT5M885</accession>
<gene>
    <name evidence="2" type="ORF">PSI22_16435</name>
</gene>